<protein>
    <submittedName>
        <fullName evidence="9">MFS transporter</fullName>
    </submittedName>
</protein>
<dbReference type="GO" id="GO:0005886">
    <property type="term" value="C:plasma membrane"/>
    <property type="evidence" value="ECO:0007669"/>
    <property type="project" value="UniProtKB-SubCell"/>
</dbReference>
<comment type="subcellular location">
    <subcellularLocation>
        <location evidence="1">Cell membrane</location>
        <topology evidence="1">Multi-pass membrane protein</topology>
    </subcellularLocation>
</comment>
<feature type="transmembrane region" description="Helical" evidence="7">
    <location>
        <begin position="144"/>
        <end position="167"/>
    </location>
</feature>
<comment type="caution">
    <text evidence="9">The sequence shown here is derived from an EMBL/GenBank/DDBJ whole genome shotgun (WGS) entry which is preliminary data.</text>
</comment>
<evidence type="ECO:0000256" key="5">
    <source>
        <dbReference type="ARBA" id="ARBA00022989"/>
    </source>
</evidence>
<evidence type="ECO:0000313" key="10">
    <source>
        <dbReference type="Proteomes" id="UP000278632"/>
    </source>
</evidence>
<dbReference type="Gene3D" id="1.20.1250.20">
    <property type="entry name" value="MFS general substrate transporter like domains"/>
    <property type="match status" value="1"/>
</dbReference>
<feature type="transmembrane region" description="Helical" evidence="7">
    <location>
        <begin position="314"/>
        <end position="332"/>
    </location>
</feature>
<evidence type="ECO:0000313" key="9">
    <source>
        <dbReference type="EMBL" id="RNL47150.1"/>
    </source>
</evidence>
<evidence type="ECO:0000256" key="4">
    <source>
        <dbReference type="ARBA" id="ARBA00022692"/>
    </source>
</evidence>
<feature type="transmembrane region" description="Helical" evidence="7">
    <location>
        <begin position="410"/>
        <end position="427"/>
    </location>
</feature>
<feature type="transmembrane region" description="Helical" evidence="7">
    <location>
        <begin position="173"/>
        <end position="194"/>
    </location>
</feature>
<feature type="transmembrane region" description="Helical" evidence="7">
    <location>
        <begin position="274"/>
        <end position="294"/>
    </location>
</feature>
<dbReference type="PROSITE" id="PS50850">
    <property type="entry name" value="MFS"/>
    <property type="match status" value="1"/>
</dbReference>
<dbReference type="AlphaFoldDB" id="A0A3N0BGQ7"/>
<organism evidence="9 10">
    <name type="scientific">Paraeggerthella hongkongensis</name>
    <dbReference type="NCBI Taxonomy" id="230658"/>
    <lineage>
        <taxon>Bacteria</taxon>
        <taxon>Bacillati</taxon>
        <taxon>Actinomycetota</taxon>
        <taxon>Coriobacteriia</taxon>
        <taxon>Eggerthellales</taxon>
        <taxon>Eggerthellaceae</taxon>
        <taxon>Paraeggerthella</taxon>
    </lineage>
</organism>
<keyword evidence="4 7" id="KW-0812">Transmembrane</keyword>
<dbReference type="InterPro" id="IPR020846">
    <property type="entry name" value="MFS_dom"/>
</dbReference>
<feature type="transmembrane region" description="Helical" evidence="7">
    <location>
        <begin position="206"/>
        <end position="225"/>
    </location>
</feature>
<dbReference type="RefSeq" id="WP_123191650.1">
    <property type="nucleotide sequence ID" value="NZ_QICD01000004.1"/>
</dbReference>
<evidence type="ECO:0000256" key="3">
    <source>
        <dbReference type="ARBA" id="ARBA00022475"/>
    </source>
</evidence>
<dbReference type="OrthoDB" id="7375466at2"/>
<accession>A0A3N0BGQ7</accession>
<dbReference type="CDD" id="cd17321">
    <property type="entry name" value="MFS_MMR_MDR_like"/>
    <property type="match status" value="1"/>
</dbReference>
<dbReference type="GO" id="GO:0022857">
    <property type="term" value="F:transmembrane transporter activity"/>
    <property type="evidence" value="ECO:0007669"/>
    <property type="project" value="InterPro"/>
</dbReference>
<feature type="transmembrane region" description="Helical" evidence="7">
    <location>
        <begin position="110"/>
        <end position="132"/>
    </location>
</feature>
<dbReference type="Proteomes" id="UP000278632">
    <property type="component" value="Unassembled WGS sequence"/>
</dbReference>
<dbReference type="EMBL" id="QICD01000004">
    <property type="protein sequence ID" value="RNL47150.1"/>
    <property type="molecule type" value="Genomic_DNA"/>
</dbReference>
<keyword evidence="2" id="KW-0813">Transport</keyword>
<dbReference type="PRINTS" id="PR01036">
    <property type="entry name" value="TCRTETB"/>
</dbReference>
<evidence type="ECO:0000256" key="2">
    <source>
        <dbReference type="ARBA" id="ARBA00022448"/>
    </source>
</evidence>
<name>A0A3N0BGQ7_9ACTN</name>
<feature type="domain" description="Major facilitator superfamily (MFS) profile" evidence="8">
    <location>
        <begin position="20"/>
        <end position="506"/>
    </location>
</feature>
<feature type="transmembrane region" description="Helical" evidence="7">
    <location>
        <begin position="86"/>
        <end position="104"/>
    </location>
</feature>
<keyword evidence="6 7" id="KW-0472">Membrane</keyword>
<dbReference type="Pfam" id="PF07690">
    <property type="entry name" value="MFS_1"/>
    <property type="match status" value="1"/>
</dbReference>
<feature type="transmembrane region" description="Helical" evidence="7">
    <location>
        <begin position="237"/>
        <end position="254"/>
    </location>
</feature>
<proteinExistence type="predicted"/>
<dbReference type="PANTHER" id="PTHR42718">
    <property type="entry name" value="MAJOR FACILITATOR SUPERFAMILY MULTIDRUG TRANSPORTER MFSC"/>
    <property type="match status" value="1"/>
</dbReference>
<dbReference type="InterPro" id="IPR011701">
    <property type="entry name" value="MFS"/>
</dbReference>
<reference evidence="10" key="1">
    <citation type="submission" date="2018-05" db="EMBL/GenBank/DDBJ databases">
        <title>Genome Sequencing of selected type strains of the family Eggerthellaceae.</title>
        <authorList>
            <person name="Danylec N."/>
            <person name="Stoll D.A."/>
            <person name="Doetsch A."/>
            <person name="Huch M."/>
        </authorList>
    </citation>
    <scope>NUCLEOTIDE SEQUENCE [LARGE SCALE GENOMIC DNA]</scope>
    <source>
        <strain evidence="10">DSM 16106</strain>
    </source>
</reference>
<feature type="transmembrane region" description="Helical" evidence="7">
    <location>
        <begin position="56"/>
        <end position="74"/>
    </location>
</feature>
<evidence type="ECO:0000256" key="1">
    <source>
        <dbReference type="ARBA" id="ARBA00004651"/>
    </source>
</evidence>
<dbReference type="InterPro" id="IPR036259">
    <property type="entry name" value="MFS_trans_sf"/>
</dbReference>
<evidence type="ECO:0000256" key="6">
    <source>
        <dbReference type="ARBA" id="ARBA00023136"/>
    </source>
</evidence>
<gene>
    <name evidence="9" type="ORF">DMP08_03840</name>
</gene>
<keyword evidence="10" id="KW-1185">Reference proteome</keyword>
<dbReference type="SUPFAM" id="SSF103473">
    <property type="entry name" value="MFS general substrate transporter"/>
    <property type="match status" value="1"/>
</dbReference>
<feature type="transmembrane region" description="Helical" evidence="7">
    <location>
        <begin position="339"/>
        <end position="358"/>
    </location>
</feature>
<feature type="transmembrane region" description="Helical" evidence="7">
    <location>
        <begin position="364"/>
        <end position="389"/>
    </location>
</feature>
<evidence type="ECO:0000256" key="7">
    <source>
        <dbReference type="SAM" id="Phobius"/>
    </source>
</evidence>
<keyword evidence="5 7" id="KW-1133">Transmembrane helix</keyword>
<evidence type="ECO:0000259" key="8">
    <source>
        <dbReference type="PROSITE" id="PS50850"/>
    </source>
</evidence>
<keyword evidence="3" id="KW-1003">Cell membrane</keyword>
<sequence length="522" mass="54686">MDNNVIMKPPFISKGLLWASLAVILLGQFVVTIDLTVLNIALPDLTKDLKPTSDQLLWIADSYSLVLAGLIVATSSLSDRFGRKRMLLAGFLIFGAVSGGALLVDAPEHLIALRALLGIGGAAIMPVTIAMIRSIFTDAKERAAAIAVWSAVSALGMAFGPLVGGFLLDSFSWHAAFLMNVPLMGVAFVAGVFILPEVRLKNPGSFDLVGSVVFMVGMVALLWGIKHVAAELEFDQAGIVTLVIGVVFTGLFVLRCVKSKNPLVDFSLFRSKPFSAGVVATLFSTFAMAVLLYLLAQWFQLVNGDNPLEAGVKLVPMAIASLIGCTLAPVLAQKIGPRNVVAGGLVIAALGMIMLVFFRDDLELVPVIASTCLVGLGSGSLALGATLMMQETPAEKASSAGSLQEVSYDMGNVLGVAILGSVASIIYREGLNVAKLRAMGLDGETIDYCKQSFAVAAEIAKETGIDQLFDLGVAAFNESIVITAIIGGVVTLVVAAVVWTLIPKGMSIVENAEQADSSPVSN</sequence>
<dbReference type="PANTHER" id="PTHR42718:SF47">
    <property type="entry name" value="METHYL VIOLOGEN RESISTANCE PROTEIN SMVA"/>
    <property type="match status" value="1"/>
</dbReference>
<feature type="transmembrane region" description="Helical" evidence="7">
    <location>
        <begin position="480"/>
        <end position="502"/>
    </location>
</feature>
<dbReference type="Gene3D" id="1.20.1720.10">
    <property type="entry name" value="Multidrug resistance protein D"/>
    <property type="match status" value="1"/>
</dbReference>